<name>U6H127_9EIME</name>
<feature type="region of interest" description="Disordered" evidence="2">
    <location>
        <begin position="456"/>
        <end position="520"/>
    </location>
</feature>
<evidence type="ECO:0000256" key="3">
    <source>
        <dbReference type="SAM" id="Phobius"/>
    </source>
</evidence>
<evidence type="ECO:0000256" key="1">
    <source>
        <dbReference type="SAM" id="Coils"/>
    </source>
</evidence>
<keyword evidence="1" id="KW-0175">Coiled coil</keyword>
<dbReference type="AlphaFoldDB" id="U6H127"/>
<gene>
    <name evidence="4" type="ORF">EPH_0014550</name>
</gene>
<protein>
    <submittedName>
        <fullName evidence="4">Uncharacterized protein</fullName>
    </submittedName>
</protein>
<keyword evidence="3" id="KW-0472">Membrane</keyword>
<dbReference type="VEuPathDB" id="ToxoDB:EPH_0014550"/>
<feature type="compositionally biased region" description="Low complexity" evidence="2">
    <location>
        <begin position="496"/>
        <end position="517"/>
    </location>
</feature>
<feature type="transmembrane region" description="Helical" evidence="3">
    <location>
        <begin position="48"/>
        <end position="68"/>
    </location>
</feature>
<feature type="region of interest" description="Disordered" evidence="2">
    <location>
        <begin position="334"/>
        <end position="395"/>
    </location>
</feature>
<sequence>MPERHNFLQDNAAPNTVPALASSELPTVGSIFARPGSLRPAATRSAPCLRAAVAALASVAAITVLIFFCSRVYKRRAVQSLRSRRLANSEDSSAPADVCGNDGNAEEQEHAEVQQRSSPSEREERGVPLKKRLSARGSEAGIDGERHTPRYQQEMQHDHETMAGPSVSYTTTAASSPDQLGYSPYLFRSQVSSAQMGYPMQQDTAALLMNLQPRVYGDYPLTVRDGQTILLAIRQLQKQVRRVERKVNRLQRQLEGRRQTGQRQQAHVRLQRDEQEVYQEQQQRSLYLQHLQWQRQQQQLYLLQQQHQQHLVQLAEQYRLMQQQQQQQELLPAEENGHVGEDRERDQQPMQEQEQEQQAKQQEEIQQPAKKKQKLKHLEDPEPVAKEQEQVHERHPLSGHLLNEWVEQSHPESVSPQPSTSQEALRSSAAAAAAAAAAEAAAAAAAEADAEAAIGPSTSKDIKTQATPGQSAAPASTADLAAAASTDDPAGPPGPAAGSGAAEVEGAEGGPSSAASAKQETVQLPTLSSLLGHPRPALPRPAFVTFVQQEEPGSGVGDQDDHPFCRLPKVMVKQIPNPLMIDFRRAVTAGLGRRNPMPLLHKIQQVMGMDGLYLSHIKELSDAVTELIGHAMYHQKLDVSKYENFRAAEKLGVRFLVMDAVVSTLILLDQRVDAGLWKTFIDSISDVLPSQTPRGNYAGKPAFYTSLVRELGNAIKLLKSGQRPIRAELVKIKQMLICNPLSPARFRERDFTPWRRAAGCFSNGQ</sequence>
<evidence type="ECO:0000313" key="4">
    <source>
        <dbReference type="EMBL" id="CDI85178.1"/>
    </source>
</evidence>
<feature type="region of interest" description="Disordered" evidence="2">
    <location>
        <begin position="81"/>
        <end position="147"/>
    </location>
</feature>
<feature type="compositionally biased region" description="Basic and acidic residues" evidence="2">
    <location>
        <begin position="376"/>
        <end position="395"/>
    </location>
</feature>
<accession>U6H127</accession>
<evidence type="ECO:0000313" key="5">
    <source>
        <dbReference type="Proteomes" id="UP000018201"/>
    </source>
</evidence>
<feature type="region of interest" description="Disordered" evidence="2">
    <location>
        <begin position="407"/>
        <end position="426"/>
    </location>
</feature>
<dbReference type="OrthoDB" id="347900at2759"/>
<reference evidence="4" key="2">
    <citation type="submission" date="2013-10" db="EMBL/GenBank/DDBJ databases">
        <authorList>
            <person name="Aslett M."/>
        </authorList>
    </citation>
    <scope>NUCLEOTIDE SEQUENCE [LARGE SCALE GENOMIC DNA]</scope>
    <source>
        <strain evidence="4">Houghton</strain>
    </source>
</reference>
<keyword evidence="3" id="KW-1133">Transmembrane helix</keyword>
<feature type="compositionally biased region" description="Polar residues" evidence="2">
    <location>
        <begin position="411"/>
        <end position="425"/>
    </location>
</feature>
<reference evidence="4" key="1">
    <citation type="submission" date="2013-10" db="EMBL/GenBank/DDBJ databases">
        <title>Genomic analysis of the causative agents of coccidiosis in chickens.</title>
        <authorList>
            <person name="Reid A.J."/>
            <person name="Blake D."/>
            <person name="Billington K."/>
            <person name="Browne H."/>
            <person name="Dunn M."/>
            <person name="Hung S."/>
            <person name="Kawahara F."/>
            <person name="Miranda-Saavedra D."/>
            <person name="Mourier T."/>
            <person name="Nagra H."/>
            <person name="Otto T.D."/>
            <person name="Rawlings N."/>
            <person name="Sanchez A."/>
            <person name="Sanders M."/>
            <person name="Subramaniam C."/>
            <person name="Tay Y."/>
            <person name="Dear P."/>
            <person name="Doerig C."/>
            <person name="Gruber A."/>
            <person name="Parkinson J."/>
            <person name="Shirley M."/>
            <person name="Wan K.L."/>
            <person name="Berriman M."/>
            <person name="Tomley F."/>
            <person name="Pain A."/>
        </authorList>
    </citation>
    <scope>NUCLEOTIDE SEQUENCE [LARGE SCALE GENOMIC DNA]</scope>
    <source>
        <strain evidence="4">Houghton</strain>
    </source>
</reference>
<dbReference type="Proteomes" id="UP000018201">
    <property type="component" value="Unassembled WGS sequence"/>
</dbReference>
<feature type="compositionally biased region" description="Low complexity" evidence="2">
    <location>
        <begin position="471"/>
        <end position="489"/>
    </location>
</feature>
<evidence type="ECO:0000256" key="2">
    <source>
        <dbReference type="SAM" id="MobiDB-lite"/>
    </source>
</evidence>
<feature type="compositionally biased region" description="Polar residues" evidence="2">
    <location>
        <begin position="456"/>
        <end position="470"/>
    </location>
</feature>
<feature type="compositionally biased region" description="Basic and acidic residues" evidence="2">
    <location>
        <begin position="107"/>
        <end position="127"/>
    </location>
</feature>
<keyword evidence="5" id="KW-1185">Reference proteome</keyword>
<proteinExistence type="predicted"/>
<dbReference type="EMBL" id="HG693483">
    <property type="protein sequence ID" value="CDI85178.1"/>
    <property type="molecule type" value="Genomic_DNA"/>
</dbReference>
<keyword evidence="3" id="KW-0812">Transmembrane</keyword>
<organism evidence="4 5">
    <name type="scientific">Eimeria praecox</name>
    <dbReference type="NCBI Taxonomy" id="51316"/>
    <lineage>
        <taxon>Eukaryota</taxon>
        <taxon>Sar</taxon>
        <taxon>Alveolata</taxon>
        <taxon>Apicomplexa</taxon>
        <taxon>Conoidasida</taxon>
        <taxon>Coccidia</taxon>
        <taxon>Eucoccidiorida</taxon>
        <taxon>Eimeriorina</taxon>
        <taxon>Eimeriidae</taxon>
        <taxon>Eimeria</taxon>
    </lineage>
</organism>
<feature type="compositionally biased region" description="Basic and acidic residues" evidence="2">
    <location>
        <begin position="335"/>
        <end position="347"/>
    </location>
</feature>
<feature type="compositionally biased region" description="Low complexity" evidence="2">
    <location>
        <begin position="348"/>
        <end position="368"/>
    </location>
</feature>
<feature type="coiled-coil region" evidence="1">
    <location>
        <begin position="233"/>
        <end position="260"/>
    </location>
</feature>